<comment type="caution">
    <text evidence="14">The sequence shown here is derived from an EMBL/GenBank/DDBJ whole genome shotgun (WGS) entry which is preliminary data.</text>
</comment>
<feature type="transmembrane region" description="Helical" evidence="13">
    <location>
        <begin position="16"/>
        <end position="36"/>
    </location>
</feature>
<dbReference type="PRINTS" id="PR00463">
    <property type="entry name" value="EP450I"/>
</dbReference>
<name>A0ABN9M9A1_9NEOB</name>
<dbReference type="InterPro" id="IPR017972">
    <property type="entry name" value="Cyt_P450_CS"/>
</dbReference>
<dbReference type="EMBL" id="CAUEEQ010053573">
    <property type="protein sequence ID" value="CAJ0961758.1"/>
    <property type="molecule type" value="Genomic_DNA"/>
</dbReference>
<keyword evidence="6 12" id="KW-0479">Metal-binding</keyword>
<evidence type="ECO:0000256" key="11">
    <source>
        <dbReference type="ARBA" id="ARBA00023136"/>
    </source>
</evidence>
<evidence type="ECO:0000256" key="10">
    <source>
        <dbReference type="ARBA" id="ARBA00023004"/>
    </source>
</evidence>
<evidence type="ECO:0000313" key="15">
    <source>
        <dbReference type="Proteomes" id="UP001176940"/>
    </source>
</evidence>
<comment type="similarity">
    <text evidence="4 12">Belongs to the cytochrome P450 family.</text>
</comment>
<evidence type="ECO:0000256" key="12">
    <source>
        <dbReference type="RuleBase" id="RU000461"/>
    </source>
</evidence>
<evidence type="ECO:0000256" key="7">
    <source>
        <dbReference type="ARBA" id="ARBA00022824"/>
    </source>
</evidence>
<evidence type="ECO:0000256" key="13">
    <source>
        <dbReference type="SAM" id="Phobius"/>
    </source>
</evidence>
<proteinExistence type="inferred from homology"/>
<protein>
    <recommendedName>
        <fullName evidence="16">Cytochrome P450</fullName>
    </recommendedName>
</protein>
<reference evidence="14" key="1">
    <citation type="submission" date="2023-07" db="EMBL/GenBank/DDBJ databases">
        <authorList>
            <person name="Stuckert A."/>
        </authorList>
    </citation>
    <scope>NUCLEOTIDE SEQUENCE</scope>
</reference>
<evidence type="ECO:0000256" key="9">
    <source>
        <dbReference type="ARBA" id="ARBA00023002"/>
    </source>
</evidence>
<evidence type="ECO:0000256" key="8">
    <source>
        <dbReference type="ARBA" id="ARBA00022848"/>
    </source>
</evidence>
<keyword evidence="13" id="KW-1133">Transmembrane helix</keyword>
<keyword evidence="13" id="KW-0812">Transmembrane</keyword>
<evidence type="ECO:0000256" key="4">
    <source>
        <dbReference type="ARBA" id="ARBA00010617"/>
    </source>
</evidence>
<dbReference type="SUPFAM" id="SSF48264">
    <property type="entry name" value="Cytochrome P450"/>
    <property type="match status" value="1"/>
</dbReference>
<dbReference type="InterPro" id="IPR036396">
    <property type="entry name" value="Cyt_P450_sf"/>
</dbReference>
<dbReference type="CDD" id="cd11026">
    <property type="entry name" value="CYP2"/>
    <property type="match status" value="1"/>
</dbReference>
<keyword evidence="8" id="KW-0492">Microsome</keyword>
<evidence type="ECO:0000256" key="6">
    <source>
        <dbReference type="ARBA" id="ARBA00022723"/>
    </source>
</evidence>
<dbReference type="Proteomes" id="UP001176940">
    <property type="component" value="Unassembled WGS sequence"/>
</dbReference>
<evidence type="ECO:0000256" key="5">
    <source>
        <dbReference type="ARBA" id="ARBA00022617"/>
    </source>
</evidence>
<evidence type="ECO:0000256" key="2">
    <source>
        <dbReference type="ARBA" id="ARBA00004524"/>
    </source>
</evidence>
<dbReference type="InterPro" id="IPR050182">
    <property type="entry name" value="Cytochrome_P450_fam2"/>
</dbReference>
<organism evidence="14 15">
    <name type="scientific">Ranitomeya imitator</name>
    <name type="common">mimic poison frog</name>
    <dbReference type="NCBI Taxonomy" id="111125"/>
    <lineage>
        <taxon>Eukaryota</taxon>
        <taxon>Metazoa</taxon>
        <taxon>Chordata</taxon>
        <taxon>Craniata</taxon>
        <taxon>Vertebrata</taxon>
        <taxon>Euteleostomi</taxon>
        <taxon>Amphibia</taxon>
        <taxon>Batrachia</taxon>
        <taxon>Anura</taxon>
        <taxon>Neobatrachia</taxon>
        <taxon>Hyloidea</taxon>
        <taxon>Dendrobatidae</taxon>
        <taxon>Dendrobatinae</taxon>
        <taxon>Ranitomeya</taxon>
    </lineage>
</organism>
<keyword evidence="12" id="KW-0503">Monooxygenase</keyword>
<dbReference type="PRINTS" id="PR01684">
    <property type="entry name" value="EP450ICYP2A"/>
</dbReference>
<accession>A0ABN9M9A1</accession>
<evidence type="ECO:0000256" key="1">
    <source>
        <dbReference type="ARBA" id="ARBA00001971"/>
    </source>
</evidence>
<gene>
    <name evidence="14" type="ORF">RIMI_LOCUS17942725</name>
</gene>
<dbReference type="InterPro" id="IPR001128">
    <property type="entry name" value="Cyt_P450"/>
</dbReference>
<dbReference type="Pfam" id="PF00067">
    <property type="entry name" value="p450"/>
    <property type="match status" value="1"/>
</dbReference>
<dbReference type="PROSITE" id="PS00086">
    <property type="entry name" value="CYTOCHROME_P450"/>
    <property type="match status" value="1"/>
</dbReference>
<dbReference type="Gene3D" id="1.10.630.10">
    <property type="entry name" value="Cytochrome P450"/>
    <property type="match status" value="1"/>
</dbReference>
<dbReference type="PANTHER" id="PTHR24300:SF424">
    <property type="entry name" value="CYTOCHROME P450"/>
    <property type="match status" value="1"/>
</dbReference>
<evidence type="ECO:0000313" key="14">
    <source>
        <dbReference type="EMBL" id="CAJ0961758.1"/>
    </source>
</evidence>
<dbReference type="InterPro" id="IPR002401">
    <property type="entry name" value="Cyt_P450_E_grp-I"/>
</dbReference>
<comment type="cofactor">
    <cofactor evidence="1">
        <name>heme</name>
        <dbReference type="ChEBI" id="CHEBI:30413"/>
    </cofactor>
</comment>
<keyword evidence="5 12" id="KW-0349">Heme</keyword>
<dbReference type="InterPro" id="IPR008067">
    <property type="entry name" value="Cyt_P450_E_grp-I_CYP2A-like"/>
</dbReference>
<keyword evidence="9 12" id="KW-0560">Oxidoreductase</keyword>
<sequence length="507" mass="57581">MSSITPPRETPRVSSMLLATTILLLVLLCLVCTIWIKGKPKDGLHLPPGPRPLPVIGNVLQIKPQEFLLSLQQCQKKYGPIFTIYLGSRPTVVLCGYDAVKEALIDNKDVFSGRGKMPVPEYVLKGYGIIGSNGDRWKQMRRFALTTLRNFGMGKRRIEERIQEEAQFLVEEFSKTEGELFDPTFFFSCAVSNIICSVLFGKRFSYKDERFLSLLKNITGAVRFMNSVFSLIFTYLHELMRHIPGPHQKGIQHLFELKAFIQEEVEESVNTLNIGSTRHFIDCFLVKMQQEKQKPTSEFHNENLVGSSMNLFFAGTETTSATLRYGFLALLKYPEIQAKIQDEIHHVIGDRQPSAEDRTNMPYTEAVICEIQRFSDIVPTGVPHCTTEDILFRNYTIPKGTNVFPLLTTVLKDPEQFPQPELFSPDRFLDDKGAVKKQAAFMPFSAGRRMCIGEGLARMELFLFLTTLLQKFTLTTVVPTDDIDLSPEFSSVGHLPRSYKMSAIPRH</sequence>
<keyword evidence="11 13" id="KW-0472">Membrane</keyword>
<comment type="subcellular location">
    <subcellularLocation>
        <location evidence="3">Endoplasmic reticulum membrane</location>
    </subcellularLocation>
    <subcellularLocation>
        <location evidence="2">Microsome membrane</location>
    </subcellularLocation>
</comment>
<keyword evidence="10 12" id="KW-0408">Iron</keyword>
<evidence type="ECO:0008006" key="16">
    <source>
        <dbReference type="Google" id="ProtNLM"/>
    </source>
</evidence>
<dbReference type="PRINTS" id="PR00385">
    <property type="entry name" value="P450"/>
</dbReference>
<dbReference type="PANTHER" id="PTHR24300">
    <property type="entry name" value="CYTOCHROME P450 508A4-RELATED"/>
    <property type="match status" value="1"/>
</dbReference>
<keyword evidence="15" id="KW-1185">Reference proteome</keyword>
<keyword evidence="7" id="KW-0256">Endoplasmic reticulum</keyword>
<evidence type="ECO:0000256" key="3">
    <source>
        <dbReference type="ARBA" id="ARBA00004586"/>
    </source>
</evidence>